<dbReference type="Proteomes" id="UP000070463">
    <property type="component" value="Unassembled WGS sequence"/>
</dbReference>
<dbReference type="InterPro" id="IPR007197">
    <property type="entry name" value="rSAM"/>
</dbReference>
<keyword evidence="3" id="KW-1185">Reference proteome</keyword>
<dbReference type="PROSITE" id="PS51918">
    <property type="entry name" value="RADICAL_SAM"/>
    <property type="match status" value="1"/>
</dbReference>
<comment type="caution">
    <text evidence="2">The sequence shown here is derived from an EMBL/GenBank/DDBJ whole genome shotgun (WGS) entry which is preliminary data.</text>
</comment>
<accession>A0A133UQJ9</accession>
<dbReference type="GO" id="GO:0051536">
    <property type="term" value="F:iron-sulfur cluster binding"/>
    <property type="evidence" value="ECO:0007669"/>
    <property type="project" value="InterPro"/>
</dbReference>
<dbReference type="SUPFAM" id="SSF102114">
    <property type="entry name" value="Radical SAM enzymes"/>
    <property type="match status" value="1"/>
</dbReference>
<evidence type="ECO:0000313" key="3">
    <source>
        <dbReference type="Proteomes" id="UP000070463"/>
    </source>
</evidence>
<evidence type="ECO:0000313" key="2">
    <source>
        <dbReference type="EMBL" id="KXA96386.1"/>
    </source>
</evidence>
<dbReference type="InterPro" id="IPR058240">
    <property type="entry name" value="rSAM_sf"/>
</dbReference>
<dbReference type="EMBL" id="LHXR01000085">
    <property type="protein sequence ID" value="KXA96386.1"/>
    <property type="molecule type" value="Genomic_DNA"/>
</dbReference>
<dbReference type="InterPro" id="IPR006638">
    <property type="entry name" value="Elp3/MiaA/NifB-like_rSAM"/>
</dbReference>
<sequence length="301" mass="34498">MTLDPPEVEEIPPIEKPSINSLVEVSRGCGRGCSFCDPALKERRDVPFDRIAEEWNAVKEKRDYIWLHTDDFLLYGCDSEEFYPNGEEILELVGKLKNLEGLKSIGTTHFSLSAVAADPELISELSSKMKKNPEDELGVQPGIETGSPSLLKRWMPNKPKPFSPEEWPEVVEKGISILNDNNWYPACTLMVGLPEETEEDVEETVRLVERLDQYDCVLAPLFFTPTGAMDEEEQFTAQDLSRKQFELVRKCWRHNLELFSSNVWRALSSENFLVRMISSILVKLGAKGILHFLERWEEKNF</sequence>
<dbReference type="Pfam" id="PF04055">
    <property type="entry name" value="Radical_SAM"/>
    <property type="match status" value="1"/>
</dbReference>
<feature type="domain" description="Radical SAM core" evidence="1">
    <location>
        <begin position="15"/>
        <end position="254"/>
    </location>
</feature>
<organism evidence="2 3">
    <name type="scientific">candidate division MSBL1 archaeon SCGC-AAA259I09</name>
    <dbReference type="NCBI Taxonomy" id="1698267"/>
    <lineage>
        <taxon>Archaea</taxon>
        <taxon>Methanobacteriati</taxon>
        <taxon>Methanobacteriota</taxon>
        <taxon>candidate division MSBL1</taxon>
    </lineage>
</organism>
<reference evidence="2 3" key="1">
    <citation type="journal article" date="2016" name="Sci. Rep.">
        <title>Metabolic traits of an uncultured archaeal lineage -MSBL1- from brine pools of the Red Sea.</title>
        <authorList>
            <person name="Mwirichia R."/>
            <person name="Alam I."/>
            <person name="Rashid M."/>
            <person name="Vinu M."/>
            <person name="Ba-Alawi W."/>
            <person name="Anthony Kamau A."/>
            <person name="Kamanda Ngugi D."/>
            <person name="Goker M."/>
            <person name="Klenk H.P."/>
            <person name="Bajic V."/>
            <person name="Stingl U."/>
        </authorList>
    </citation>
    <scope>NUCLEOTIDE SEQUENCE [LARGE SCALE GENOMIC DNA]</scope>
    <source>
        <strain evidence="2">SCGC-AAA259I09</strain>
    </source>
</reference>
<dbReference type="SFLD" id="SFLDS00029">
    <property type="entry name" value="Radical_SAM"/>
    <property type="match status" value="1"/>
</dbReference>
<protein>
    <recommendedName>
        <fullName evidence="1">Radical SAM core domain-containing protein</fullName>
    </recommendedName>
</protein>
<dbReference type="InterPro" id="IPR023404">
    <property type="entry name" value="rSAM_horseshoe"/>
</dbReference>
<gene>
    <name evidence="2" type="ORF">AKJ37_05350</name>
</gene>
<dbReference type="SFLD" id="SFLDG01082">
    <property type="entry name" value="B12-binding_domain_containing"/>
    <property type="match status" value="1"/>
</dbReference>
<evidence type="ECO:0000259" key="1">
    <source>
        <dbReference type="PROSITE" id="PS51918"/>
    </source>
</evidence>
<dbReference type="AlphaFoldDB" id="A0A133UQJ9"/>
<dbReference type="SMART" id="SM00729">
    <property type="entry name" value="Elp3"/>
    <property type="match status" value="1"/>
</dbReference>
<dbReference type="PANTHER" id="PTHR42731:SF4">
    <property type="entry name" value="RADICAL SAM DOMAIN PROTEIN"/>
    <property type="match status" value="1"/>
</dbReference>
<dbReference type="Gene3D" id="3.80.30.20">
    <property type="entry name" value="tm_1862 like domain"/>
    <property type="match status" value="1"/>
</dbReference>
<name>A0A133UQJ9_9EURY</name>
<proteinExistence type="predicted"/>
<dbReference type="GO" id="GO:0003824">
    <property type="term" value="F:catalytic activity"/>
    <property type="evidence" value="ECO:0007669"/>
    <property type="project" value="InterPro"/>
</dbReference>
<dbReference type="PANTHER" id="PTHR42731">
    <property type="entry name" value="SLL1084 PROTEIN"/>
    <property type="match status" value="1"/>
</dbReference>